<reference evidence="1 2" key="1">
    <citation type="submission" date="2023-09" db="EMBL/GenBank/DDBJ databases">
        <title>Nesidiocoris tenuis whole genome shotgun sequence.</title>
        <authorList>
            <person name="Shibata T."/>
            <person name="Shimoda M."/>
            <person name="Kobayashi T."/>
            <person name="Uehara T."/>
        </authorList>
    </citation>
    <scope>NUCLEOTIDE SEQUENCE [LARGE SCALE GENOMIC DNA]</scope>
    <source>
        <strain evidence="1 2">Japan</strain>
    </source>
</reference>
<evidence type="ECO:0000313" key="1">
    <source>
        <dbReference type="EMBL" id="BES99597.1"/>
    </source>
</evidence>
<dbReference type="Proteomes" id="UP001307889">
    <property type="component" value="Chromosome 10"/>
</dbReference>
<protein>
    <submittedName>
        <fullName evidence="1">Uncharacterized protein</fullName>
    </submittedName>
</protein>
<organism evidence="1 2">
    <name type="scientific">Nesidiocoris tenuis</name>
    <dbReference type="NCBI Taxonomy" id="355587"/>
    <lineage>
        <taxon>Eukaryota</taxon>
        <taxon>Metazoa</taxon>
        <taxon>Ecdysozoa</taxon>
        <taxon>Arthropoda</taxon>
        <taxon>Hexapoda</taxon>
        <taxon>Insecta</taxon>
        <taxon>Pterygota</taxon>
        <taxon>Neoptera</taxon>
        <taxon>Paraneoptera</taxon>
        <taxon>Hemiptera</taxon>
        <taxon>Heteroptera</taxon>
        <taxon>Panheteroptera</taxon>
        <taxon>Cimicomorpha</taxon>
        <taxon>Miridae</taxon>
        <taxon>Dicyphina</taxon>
        <taxon>Nesidiocoris</taxon>
    </lineage>
</organism>
<sequence length="78" mass="8591">MPNGFIKKKSSCIQITSQEETLPIGEMLNEKSVAKRKIVAMLKKVTGLEVIAKLKKITSSEKEEKFGQAPVRSSQTAV</sequence>
<proteinExistence type="predicted"/>
<name>A0ABN7B5B2_9HEMI</name>
<evidence type="ECO:0000313" key="2">
    <source>
        <dbReference type="Proteomes" id="UP001307889"/>
    </source>
</evidence>
<keyword evidence="2" id="KW-1185">Reference proteome</keyword>
<gene>
    <name evidence="1" type="ORF">NTJ_12414</name>
</gene>
<accession>A0ABN7B5B2</accession>
<dbReference type="EMBL" id="AP028918">
    <property type="protein sequence ID" value="BES99597.1"/>
    <property type="molecule type" value="Genomic_DNA"/>
</dbReference>